<dbReference type="GO" id="GO:0016740">
    <property type="term" value="F:transferase activity"/>
    <property type="evidence" value="ECO:0007669"/>
    <property type="project" value="UniProtKB-KW"/>
</dbReference>
<keyword evidence="6" id="KW-1185">Reference proteome</keyword>
<dbReference type="PANTHER" id="PTHR10462">
    <property type="entry name" value="GLYCOSYLTRANSFERASE-RELATED"/>
    <property type="match status" value="1"/>
</dbReference>
<evidence type="ECO:0000256" key="1">
    <source>
        <dbReference type="ARBA" id="ARBA00001936"/>
    </source>
</evidence>
<dbReference type="InterPro" id="IPR029044">
    <property type="entry name" value="Nucleotide-diphossugar_trans"/>
</dbReference>
<evidence type="ECO:0000313" key="5">
    <source>
        <dbReference type="EMBL" id="MBE5037846.1"/>
    </source>
</evidence>
<dbReference type="PANTHER" id="PTHR10462:SF53">
    <property type="entry name" value="HISTO-BLOOD GROUP ABO SYSTEM TRANSFERASE 1-LIKE"/>
    <property type="match status" value="1"/>
</dbReference>
<comment type="similarity">
    <text evidence="2">Belongs to the glycosyltransferase 6 family.</text>
</comment>
<reference evidence="5 6" key="1">
    <citation type="submission" date="2020-10" db="EMBL/GenBank/DDBJ databases">
        <title>ChiBAC.</title>
        <authorList>
            <person name="Zenner C."/>
            <person name="Hitch T.C.A."/>
            <person name="Clavel T."/>
        </authorList>
    </citation>
    <scope>NUCLEOTIDE SEQUENCE [LARGE SCALE GENOMIC DNA]</scope>
    <source>
        <strain evidence="5 6">DSM 109015</strain>
    </source>
</reference>
<evidence type="ECO:0000313" key="6">
    <source>
        <dbReference type="Proteomes" id="UP000768567"/>
    </source>
</evidence>
<dbReference type="InterPro" id="IPR005076">
    <property type="entry name" value="Glyco_trans_6"/>
</dbReference>
<evidence type="ECO:0000256" key="4">
    <source>
        <dbReference type="ARBA" id="ARBA00022679"/>
    </source>
</evidence>
<protein>
    <submittedName>
        <fullName evidence="5">Glycosyl transferase family 6</fullName>
    </submittedName>
</protein>
<organism evidence="5 6">
    <name type="scientific">Gemmiger gallinarum</name>
    <dbReference type="NCBI Taxonomy" id="2779354"/>
    <lineage>
        <taxon>Bacteria</taxon>
        <taxon>Bacillati</taxon>
        <taxon>Bacillota</taxon>
        <taxon>Clostridia</taxon>
        <taxon>Eubacteriales</taxon>
        <taxon>Gemmiger</taxon>
    </lineage>
</organism>
<evidence type="ECO:0000256" key="2">
    <source>
        <dbReference type="ARBA" id="ARBA00010413"/>
    </source>
</evidence>
<comment type="caution">
    <text evidence="5">The sequence shown here is derived from an EMBL/GenBank/DDBJ whole genome shotgun (WGS) entry which is preliminary data.</text>
</comment>
<keyword evidence="4 5" id="KW-0808">Transferase</keyword>
<accession>A0ABR9R3X9</accession>
<dbReference type="EMBL" id="JADCKC010000002">
    <property type="protein sequence ID" value="MBE5037846.1"/>
    <property type="molecule type" value="Genomic_DNA"/>
</dbReference>
<dbReference type="NCBIfam" id="NF041524">
    <property type="entry name" value="Gltr_6"/>
    <property type="match status" value="1"/>
</dbReference>
<dbReference type="RefSeq" id="WP_193501500.1">
    <property type="nucleotide sequence ID" value="NZ_JADCKC010000002.1"/>
</dbReference>
<dbReference type="Pfam" id="PF03414">
    <property type="entry name" value="Glyco_transf_6"/>
    <property type="match status" value="1"/>
</dbReference>
<dbReference type="SUPFAM" id="SSF53448">
    <property type="entry name" value="Nucleotide-diphospho-sugar transferases"/>
    <property type="match status" value="1"/>
</dbReference>
<evidence type="ECO:0000256" key="3">
    <source>
        <dbReference type="ARBA" id="ARBA00022676"/>
    </source>
</evidence>
<name>A0ABR9R3X9_9FIRM</name>
<gene>
    <name evidence="5" type="ORF">INF35_08620</name>
</gene>
<dbReference type="Gene3D" id="3.90.550.10">
    <property type="entry name" value="Spore Coat Polysaccharide Biosynthesis Protein SpsA, Chain A"/>
    <property type="match status" value="1"/>
</dbReference>
<keyword evidence="3" id="KW-0328">Glycosyltransferase</keyword>
<dbReference type="InterPro" id="IPR048174">
    <property type="entry name" value="WbnI-like"/>
</dbReference>
<sequence length="297" mass="34547">MSSQVFPAGARPSVAVLYICTGKYTVFWPDFYKTFRQNFLPECDKTFFVFTDAPAIEYDTEPDVRRIYQEAYDWPYSTLKRFEMFLSQEEALKAFDYLFFANANLLCEQVVTAEEFLPRTQQGEVLLVVQQPGFWDKTPPFYSYDRNPKCRAYIPYNCGRDYVSGGLNGGTSEAFLAMCHTLARRTDDDLADGVIALWHDESQLNRYIAELDPAQYRLLTPAYWYPEGWHLPFTPKITVRDKSRWIDMTAVKGKKPEMSFAARKWDAFCQNYLPVFLAVRDTLLLKHLPRYPAGHNP</sequence>
<dbReference type="Proteomes" id="UP000768567">
    <property type="component" value="Unassembled WGS sequence"/>
</dbReference>
<proteinExistence type="inferred from homology"/>
<comment type="cofactor">
    <cofactor evidence="1">
        <name>Mn(2+)</name>
        <dbReference type="ChEBI" id="CHEBI:29035"/>
    </cofactor>
</comment>